<dbReference type="PANTHER" id="PTHR46765">
    <property type="entry name" value="P-LOOP CONTAINING NUCLEOSIDE TRIPHOSPHATE HYDROLASES SUPERFAMILY PROTEIN"/>
    <property type="match status" value="1"/>
</dbReference>
<evidence type="ECO:0000313" key="12">
    <source>
        <dbReference type="Proteomes" id="UP000091820"/>
    </source>
</evidence>
<dbReference type="InterPro" id="IPR053016">
    <property type="entry name" value="CTF18-RFC_complex"/>
</dbReference>
<dbReference type="AlphaFoldDB" id="A0A1A9WUS4"/>
<dbReference type="FunFam" id="3.40.50.300:FF:001083">
    <property type="entry name" value="Chromosome transmission fidelity factor 18"/>
    <property type="match status" value="1"/>
</dbReference>
<evidence type="ECO:0000256" key="8">
    <source>
        <dbReference type="ARBA" id="ARBA00043975"/>
    </source>
</evidence>
<keyword evidence="5" id="KW-0238">DNA-binding</keyword>
<dbReference type="CDD" id="cd00009">
    <property type="entry name" value="AAA"/>
    <property type="match status" value="1"/>
</dbReference>
<evidence type="ECO:0000256" key="2">
    <source>
        <dbReference type="ARBA" id="ARBA00022705"/>
    </source>
</evidence>
<proteinExistence type="inferred from homology"/>
<comment type="similarity">
    <text evidence="8">Belongs to the activator 1 small subunits family. CTF18 subfamily.</text>
</comment>
<evidence type="ECO:0000256" key="6">
    <source>
        <dbReference type="ARBA" id="ARBA00023242"/>
    </source>
</evidence>
<evidence type="ECO:0000256" key="1">
    <source>
        <dbReference type="ARBA" id="ARBA00004123"/>
    </source>
</evidence>
<reference evidence="12" key="1">
    <citation type="submission" date="2014-03" db="EMBL/GenBank/DDBJ databases">
        <authorList>
            <person name="Aksoy S."/>
            <person name="Warren W."/>
            <person name="Wilson R.K."/>
        </authorList>
    </citation>
    <scope>NUCLEOTIDE SEQUENCE [LARGE SCALE GENOMIC DNA]</scope>
    <source>
        <strain evidence="12">IAEA</strain>
    </source>
</reference>
<dbReference type="STRING" id="37001.A0A1A9WUS4"/>
<dbReference type="SUPFAM" id="SSF52540">
    <property type="entry name" value="P-loop containing nucleoside triphosphate hydrolases"/>
    <property type="match status" value="1"/>
</dbReference>
<reference evidence="11" key="2">
    <citation type="submission" date="2020-05" db="UniProtKB">
        <authorList>
            <consortium name="EnsemblMetazoa"/>
        </authorList>
    </citation>
    <scope>IDENTIFICATION</scope>
    <source>
        <strain evidence="11">IAEA</strain>
    </source>
</reference>
<evidence type="ECO:0000256" key="4">
    <source>
        <dbReference type="ARBA" id="ARBA00022840"/>
    </source>
</evidence>
<protein>
    <recommendedName>
        <fullName evidence="9">Chromosome transmission fidelity protein 18 homolog</fullName>
    </recommendedName>
</protein>
<dbReference type="VEuPathDB" id="VectorBase:GBRI033145"/>
<dbReference type="GO" id="GO:0003677">
    <property type="term" value="F:DNA binding"/>
    <property type="evidence" value="ECO:0007669"/>
    <property type="project" value="UniProtKB-KW"/>
</dbReference>
<dbReference type="Gene3D" id="3.40.50.300">
    <property type="entry name" value="P-loop containing nucleotide triphosphate hydrolases"/>
    <property type="match status" value="1"/>
</dbReference>
<dbReference type="Pfam" id="PF00004">
    <property type="entry name" value="AAA"/>
    <property type="match status" value="1"/>
</dbReference>
<keyword evidence="4" id="KW-0067">ATP-binding</keyword>
<name>A0A1A9WUS4_9MUSC</name>
<dbReference type="InterPro" id="IPR027417">
    <property type="entry name" value="P-loop_NTPase"/>
</dbReference>
<feature type="domain" description="AAA+ ATPase" evidence="10">
    <location>
        <begin position="371"/>
        <end position="509"/>
    </location>
</feature>
<dbReference type="GO" id="GO:0005524">
    <property type="term" value="F:ATP binding"/>
    <property type="evidence" value="ECO:0007669"/>
    <property type="project" value="UniProtKB-KW"/>
</dbReference>
<evidence type="ECO:0000259" key="10">
    <source>
        <dbReference type="SMART" id="SM00382"/>
    </source>
</evidence>
<evidence type="ECO:0000256" key="7">
    <source>
        <dbReference type="ARBA" id="ARBA00023306"/>
    </source>
</evidence>
<accession>A0A1A9WUS4</accession>
<evidence type="ECO:0000313" key="11">
    <source>
        <dbReference type="EnsemblMetazoa" id="GBRI033145-PA"/>
    </source>
</evidence>
<evidence type="ECO:0000256" key="5">
    <source>
        <dbReference type="ARBA" id="ARBA00023125"/>
    </source>
</evidence>
<keyword evidence="6" id="KW-0539">Nucleus</keyword>
<keyword evidence="12" id="KW-1185">Reference proteome</keyword>
<evidence type="ECO:0000256" key="9">
    <source>
        <dbReference type="ARBA" id="ARBA00069525"/>
    </source>
</evidence>
<comment type="subcellular location">
    <subcellularLocation>
        <location evidence="1">Nucleus</location>
    </subcellularLocation>
</comment>
<dbReference type="FunFam" id="1.10.8.60:FF:000074">
    <property type="entry name" value="Chromosome transmission fidelity protein 18"/>
    <property type="match status" value="1"/>
</dbReference>
<dbReference type="Gene3D" id="1.10.8.60">
    <property type="match status" value="1"/>
</dbReference>
<dbReference type="InterPro" id="IPR003959">
    <property type="entry name" value="ATPase_AAA_core"/>
</dbReference>
<keyword evidence="3" id="KW-0547">Nucleotide-binding</keyword>
<dbReference type="Proteomes" id="UP000091820">
    <property type="component" value="Unassembled WGS sequence"/>
</dbReference>
<keyword evidence="7" id="KW-0131">Cell cycle</keyword>
<organism evidence="11 12">
    <name type="scientific">Glossina brevipalpis</name>
    <dbReference type="NCBI Taxonomy" id="37001"/>
    <lineage>
        <taxon>Eukaryota</taxon>
        <taxon>Metazoa</taxon>
        <taxon>Ecdysozoa</taxon>
        <taxon>Arthropoda</taxon>
        <taxon>Hexapoda</taxon>
        <taxon>Insecta</taxon>
        <taxon>Pterygota</taxon>
        <taxon>Neoptera</taxon>
        <taxon>Endopterygota</taxon>
        <taxon>Diptera</taxon>
        <taxon>Brachycera</taxon>
        <taxon>Muscomorpha</taxon>
        <taxon>Hippoboscoidea</taxon>
        <taxon>Glossinidae</taxon>
        <taxon>Glossina</taxon>
    </lineage>
</organism>
<evidence type="ECO:0000256" key="3">
    <source>
        <dbReference type="ARBA" id="ARBA00022741"/>
    </source>
</evidence>
<dbReference type="GO" id="GO:0016887">
    <property type="term" value="F:ATP hydrolysis activity"/>
    <property type="evidence" value="ECO:0007669"/>
    <property type="project" value="InterPro"/>
</dbReference>
<dbReference type="GO" id="GO:0006260">
    <property type="term" value="P:DNA replication"/>
    <property type="evidence" value="ECO:0007669"/>
    <property type="project" value="UniProtKB-KW"/>
</dbReference>
<dbReference type="InterPro" id="IPR003593">
    <property type="entry name" value="AAA+_ATPase"/>
</dbReference>
<dbReference type="PANTHER" id="PTHR46765:SF1">
    <property type="entry name" value="P-LOOP CONTAINING NUCLEOSIDE TRIPHOSPHATE HYDROLASES SUPERFAMILY PROTEIN"/>
    <property type="match status" value="1"/>
</dbReference>
<sequence length="679" mass="77557">MNQYPDEDEEFELAYQEELEMVDEFPLEEQNAAYKSNDLSPTQYSQISFCSGVSQISAPISRKLFGNNKPKRVASTPLVQKQRMPLIQDNKNEAAETEEIIPSTSSEALTELRGLNAKRKRLEKDLFGNIDDIFGDETYEDPEAKKARSEEEKDRRTIEKILQARSKLREKNRFVHKDELSRLKILLDFKRKNLSFTLPPWPFLPLQGSHGERVYVRFHSEEYEAKAIDEIKVATTIGSLLGDDKQKIWAEANELVWKRMNNNTNANTEIAPVIVEPTASKENCLWVEKYRPRKYIDLLSDETTNRSLLFWLKMWDKVVFGKEFKALQANAARRELNSFNKRTGKFESTGGWNSKRSKLLDVNVDGFGRPIQKVALLCGPPGLGKTTLAHTIAKQAGYNVREINASDDRSPEAFKLALENGTQMSSVMNEERKPNCIILDEIDGAPHQSIEFLTKFVTDNVTSKRSKVGASLKKCKHNILKRPIICICNDVYNPALRTLRQIAFIVTFPPIDSSRLAERLVQVAAYENLKTDLGSLIGLAEKSGCDVRCCISTMQFFSIQKKAFTLRDVLNNNLGQKDRHQGLFEVWNSIFKIERSKKQLIETTSNKEALITMTDMSTATRARQVLSAVHSGGDYERVRSETGKSEVQVTHVRLYINFYVSRPLLRLKPRNWCLPLIDE</sequence>
<keyword evidence="2" id="KW-0235">DNA replication</keyword>
<dbReference type="SMART" id="SM00382">
    <property type="entry name" value="AAA"/>
    <property type="match status" value="1"/>
</dbReference>
<dbReference type="GO" id="GO:0005737">
    <property type="term" value="C:cytoplasm"/>
    <property type="evidence" value="ECO:0007669"/>
    <property type="project" value="UniProtKB-ARBA"/>
</dbReference>
<dbReference type="GO" id="GO:0005634">
    <property type="term" value="C:nucleus"/>
    <property type="evidence" value="ECO:0007669"/>
    <property type="project" value="UniProtKB-SubCell"/>
</dbReference>
<dbReference type="EnsemblMetazoa" id="GBRI033145-RA">
    <property type="protein sequence ID" value="GBRI033145-PA"/>
    <property type="gene ID" value="GBRI033145"/>
</dbReference>